<gene>
    <name evidence="6" type="ORF">POVWA2_013840</name>
</gene>
<evidence type="ECO:0000313" key="6">
    <source>
        <dbReference type="EMBL" id="SBT33269.1"/>
    </source>
</evidence>
<name>A0A1A8YP32_PLAOA</name>
<dbReference type="InterPro" id="IPR011992">
    <property type="entry name" value="EF-hand-dom_pair"/>
</dbReference>
<dbReference type="AlphaFoldDB" id="A0A1A8YP32"/>
<dbReference type="SMART" id="SM00054">
    <property type="entry name" value="EFh"/>
    <property type="match status" value="2"/>
</dbReference>
<sequence length="960" mass="112375">MPQGASNPYREFYPHMKYNNPMRNYSKGKLNEMNVSYNDIRKFPPSNSLNLANNGWSTDRISLSSEEYHYYLNLFNLNDKFDSHFIDNKTASSFLQNSGLSIAILHSVWEYSDVENKGYLTLEDFFVCCRLVAHAQSGNSPNSDLINIQPQCLPSFDIIRHKSFSDISNMEGNIEWKINGKEKENYRKIFKTLDINNEEKVEGRIIREYYINTSNISICELMQIWNVSDLDNDGCLNFEEFSIMNKIVDIRKEKEINIPLTIPHELLRSAKNDKIGNVTPVDDDVTFRKGEDSKGKRDSVSISFGDLLKSENEKRQDEGEKGDSEENYRKFVNDEAEEDNDDDDDDEAGDASDSNEKLNMEFDFFDFKEVREDDKISSGRKKKKKKKKKIEEDTLLGSKGKKKESSSYRKRSAEKGELPQEGRELHDELRDEEEQQQGEKWRRGRKKSEKKTTRSYDRQEGEKERKKSTSPKSNKEVKKEGGEEGKDAERKKNTKKKKKYKEKNQLRDKEYDNSMRNGENEMEVMSRGRRKSSRSMGRGYNSEKDKMRTWDGEGEKGEEDEEDEEDGDGGEDAEGEEDGDGGGDKLTQAEKYFTKLIDFNYTDLKKCNIESKDIYKIEEINRKLEEDIKKKKKYIEKKKKKVSCLGYIYEKELKNYEYLKEERRNLEFLNLCLYKDIKYKKENIRNIKKEIKELIEDINKINIDNININKKYISKEKEIKKNDFKRKHLNVLIDKEKNDLKKDERNLIILKNMIIYLKKQKNRSIKLNEVLKNRYDITNSDHQMLIKNILHQQNYLNKITSKRLNIQKMKNQNILFFNSLLNKSVFLDPKNSQSPHYLLKYSQDNNCSNTASNNSGNNNIFPSDAFFDPLDDITSSVLCHVQSSSSHRKYLTDKKGIPNEQSDEIRNTKKNLELFESIKNGDSVDIFSSIDDDESGKDDDEENENNGEIFEDLLSKDNSS</sequence>
<keyword evidence="2" id="KW-0175">Coiled coil</keyword>
<evidence type="ECO:0000256" key="1">
    <source>
        <dbReference type="ARBA" id="ARBA00022837"/>
    </source>
</evidence>
<feature type="coiled-coil region" evidence="2">
    <location>
        <begin position="677"/>
        <end position="753"/>
    </location>
</feature>
<feature type="compositionally biased region" description="Basic and acidic residues" evidence="3">
    <location>
        <begin position="541"/>
        <end position="555"/>
    </location>
</feature>
<dbReference type="GO" id="GO:0005737">
    <property type="term" value="C:cytoplasm"/>
    <property type="evidence" value="ECO:0007669"/>
    <property type="project" value="TreeGrafter"/>
</dbReference>
<feature type="compositionally biased region" description="Basic and acidic residues" evidence="3">
    <location>
        <begin position="502"/>
        <end position="513"/>
    </location>
</feature>
<feature type="compositionally biased region" description="Basic and acidic residues" evidence="3">
    <location>
        <begin position="403"/>
        <end position="429"/>
    </location>
</feature>
<accession>A0A1A8YP32</accession>
<protein>
    <submittedName>
        <fullName evidence="6">Formin 2, putative</fullName>
    </submittedName>
</protein>
<dbReference type="Gene3D" id="1.10.238.10">
    <property type="entry name" value="EF-hand"/>
    <property type="match status" value="2"/>
</dbReference>
<feature type="region of interest" description="Disordered" evidence="3">
    <location>
        <begin position="372"/>
        <end position="585"/>
    </location>
</feature>
<dbReference type="PANTHER" id="PTHR11216:SF174">
    <property type="entry name" value="GH06923P"/>
    <property type="match status" value="1"/>
</dbReference>
<dbReference type="GO" id="GO:0005886">
    <property type="term" value="C:plasma membrane"/>
    <property type="evidence" value="ECO:0007669"/>
    <property type="project" value="TreeGrafter"/>
</dbReference>
<feature type="compositionally biased region" description="Basic and acidic residues" evidence="3">
    <location>
        <begin position="308"/>
        <end position="333"/>
    </location>
</feature>
<feature type="compositionally biased region" description="Basic and acidic residues" evidence="3">
    <location>
        <begin position="285"/>
        <end position="299"/>
    </location>
</feature>
<feature type="domain" description="EF-hand" evidence="5">
    <location>
        <begin position="104"/>
        <end position="132"/>
    </location>
</feature>
<evidence type="ECO:0000256" key="2">
    <source>
        <dbReference type="SAM" id="Coils"/>
    </source>
</evidence>
<dbReference type="GO" id="GO:0006897">
    <property type="term" value="P:endocytosis"/>
    <property type="evidence" value="ECO:0007669"/>
    <property type="project" value="TreeGrafter"/>
</dbReference>
<evidence type="ECO:0000313" key="7">
    <source>
        <dbReference type="Proteomes" id="UP000078550"/>
    </source>
</evidence>
<feature type="domain" description="EH" evidence="4">
    <location>
        <begin position="175"/>
        <end position="272"/>
    </location>
</feature>
<dbReference type="EMBL" id="FLRE01000055">
    <property type="protein sequence ID" value="SBT33269.1"/>
    <property type="molecule type" value="Genomic_DNA"/>
</dbReference>
<evidence type="ECO:0000259" key="4">
    <source>
        <dbReference type="SMART" id="SM00027"/>
    </source>
</evidence>
<evidence type="ECO:0000259" key="5">
    <source>
        <dbReference type="SMART" id="SM00054"/>
    </source>
</evidence>
<feature type="region of interest" description="Disordered" evidence="3">
    <location>
        <begin position="925"/>
        <end position="960"/>
    </location>
</feature>
<dbReference type="Pfam" id="PF12763">
    <property type="entry name" value="EH"/>
    <property type="match status" value="2"/>
</dbReference>
<organism evidence="6 7">
    <name type="scientific">Plasmodium ovale wallikeri</name>
    <dbReference type="NCBI Taxonomy" id="864142"/>
    <lineage>
        <taxon>Eukaryota</taxon>
        <taxon>Sar</taxon>
        <taxon>Alveolata</taxon>
        <taxon>Apicomplexa</taxon>
        <taxon>Aconoidasida</taxon>
        <taxon>Haemosporida</taxon>
        <taxon>Plasmodiidae</taxon>
        <taxon>Plasmodium</taxon>
        <taxon>Plasmodium (Plasmodium)</taxon>
    </lineage>
</organism>
<reference evidence="7" key="1">
    <citation type="submission" date="2016-05" db="EMBL/GenBank/DDBJ databases">
        <authorList>
            <person name="Naeem Raeece"/>
        </authorList>
    </citation>
    <scope>NUCLEOTIDE SEQUENCE [LARGE SCALE GENOMIC DNA]</scope>
</reference>
<feature type="domain" description="EH" evidence="4">
    <location>
        <begin position="60"/>
        <end position="154"/>
    </location>
</feature>
<dbReference type="InterPro" id="IPR018247">
    <property type="entry name" value="EF_Hand_1_Ca_BS"/>
</dbReference>
<feature type="domain" description="EF-hand" evidence="5">
    <location>
        <begin position="220"/>
        <end position="248"/>
    </location>
</feature>
<dbReference type="GO" id="GO:0016197">
    <property type="term" value="P:endosomal transport"/>
    <property type="evidence" value="ECO:0007669"/>
    <property type="project" value="TreeGrafter"/>
</dbReference>
<dbReference type="InterPro" id="IPR000261">
    <property type="entry name" value="EH_dom"/>
</dbReference>
<dbReference type="GO" id="GO:0005509">
    <property type="term" value="F:calcium ion binding"/>
    <property type="evidence" value="ECO:0007669"/>
    <property type="project" value="InterPro"/>
</dbReference>
<feature type="compositionally biased region" description="Acidic residues" evidence="3">
    <location>
        <begin position="930"/>
        <end position="951"/>
    </location>
</feature>
<keyword evidence="1" id="KW-0106">Calcium</keyword>
<feature type="region of interest" description="Disordered" evidence="3">
    <location>
        <begin position="279"/>
        <end position="359"/>
    </location>
</feature>
<feature type="compositionally biased region" description="Basic residues" evidence="3">
    <location>
        <begin position="492"/>
        <end position="501"/>
    </location>
</feature>
<dbReference type="Proteomes" id="UP000078550">
    <property type="component" value="Unassembled WGS sequence"/>
</dbReference>
<feature type="compositionally biased region" description="Acidic residues" evidence="3">
    <location>
        <begin position="334"/>
        <end position="350"/>
    </location>
</feature>
<dbReference type="InterPro" id="IPR002048">
    <property type="entry name" value="EF_hand_dom"/>
</dbReference>
<evidence type="ECO:0000256" key="3">
    <source>
        <dbReference type="SAM" id="MobiDB-lite"/>
    </source>
</evidence>
<feature type="compositionally biased region" description="Basic residues" evidence="3">
    <location>
        <begin position="378"/>
        <end position="388"/>
    </location>
</feature>
<dbReference type="SUPFAM" id="SSF47473">
    <property type="entry name" value="EF-hand"/>
    <property type="match status" value="2"/>
</dbReference>
<dbReference type="PROSITE" id="PS00018">
    <property type="entry name" value="EF_HAND_1"/>
    <property type="match status" value="1"/>
</dbReference>
<proteinExistence type="predicted"/>
<dbReference type="SMART" id="SM00027">
    <property type="entry name" value="EH"/>
    <property type="match status" value="2"/>
</dbReference>
<feature type="compositionally biased region" description="Basic and acidic residues" evidence="3">
    <location>
        <begin position="450"/>
        <end position="491"/>
    </location>
</feature>
<dbReference type="PANTHER" id="PTHR11216">
    <property type="entry name" value="EH DOMAIN"/>
    <property type="match status" value="1"/>
</dbReference>
<feature type="compositionally biased region" description="Acidic residues" evidence="3">
    <location>
        <begin position="556"/>
        <end position="581"/>
    </location>
</feature>